<dbReference type="SUPFAM" id="SSF75708">
    <property type="entry name" value="Chemotaxis phosphatase CheZ"/>
    <property type="match status" value="1"/>
</dbReference>
<evidence type="ECO:0000313" key="2">
    <source>
        <dbReference type="Proteomes" id="UP000295382"/>
    </source>
</evidence>
<comment type="caution">
    <text evidence="1">The sequence shown here is derived from an EMBL/GenBank/DDBJ whole genome shotgun (WGS) entry which is preliminary data.</text>
</comment>
<proteinExistence type="predicted"/>
<keyword evidence="2" id="KW-1185">Reference proteome</keyword>
<gene>
    <name evidence="1" type="ORF">EDC30_10189</name>
</gene>
<organism evidence="1 2">
    <name type="scientific">Paucimonas lemoignei</name>
    <name type="common">Pseudomonas lemoignei</name>
    <dbReference type="NCBI Taxonomy" id="29443"/>
    <lineage>
        <taxon>Bacteria</taxon>
        <taxon>Pseudomonadati</taxon>
        <taxon>Pseudomonadota</taxon>
        <taxon>Betaproteobacteria</taxon>
        <taxon>Burkholderiales</taxon>
        <taxon>Burkholderiaceae</taxon>
        <taxon>Paucimonas</taxon>
    </lineage>
</organism>
<evidence type="ECO:0008006" key="3">
    <source>
        <dbReference type="Google" id="ProtNLM"/>
    </source>
</evidence>
<reference evidence="1 2" key="1">
    <citation type="submission" date="2019-03" db="EMBL/GenBank/DDBJ databases">
        <title>Genomic Encyclopedia of Type Strains, Phase IV (KMG-IV): sequencing the most valuable type-strain genomes for metagenomic binning, comparative biology and taxonomic classification.</title>
        <authorList>
            <person name="Goeker M."/>
        </authorList>
    </citation>
    <scope>NUCLEOTIDE SEQUENCE [LARGE SCALE GENOMIC DNA]</scope>
    <source>
        <strain evidence="1 2">DSM 7445</strain>
    </source>
</reference>
<name>A0A4R3I0S4_PAULE</name>
<dbReference type="OrthoDB" id="8559696at2"/>
<evidence type="ECO:0000313" key="1">
    <source>
        <dbReference type="EMBL" id="TCS39138.1"/>
    </source>
</evidence>
<dbReference type="Proteomes" id="UP000295382">
    <property type="component" value="Unassembled WGS sequence"/>
</dbReference>
<dbReference type="EMBL" id="SLZQ01000001">
    <property type="protein sequence ID" value="TCS39138.1"/>
    <property type="molecule type" value="Genomic_DNA"/>
</dbReference>
<protein>
    <recommendedName>
        <fullName evidence="3">Chemotaxis protein</fullName>
    </recommendedName>
</protein>
<dbReference type="AlphaFoldDB" id="A0A4R3I0S4"/>
<dbReference type="RefSeq" id="WP_132256283.1">
    <property type="nucleotide sequence ID" value="NZ_SLZQ01000001.1"/>
</dbReference>
<sequence>MTRKKLLGTEVKRLLTAVAENGNQHLTEVETDLMQTTFLLGEAIEKLSASFMAIHETVRAQQEMVDALLAGGERPEHSEERLKSLQADISTHVNAAVTGLQFQDMTTQLIGRTVRRVTGLREVLDLLEGGSAGVLEDTPAEAIAEILHNLNELVDSQAQKLESLLWKPVQQTHMESGDIELF</sequence>
<accession>A0A4R3I0S4</accession>